<organism evidence="9 10">
    <name type="scientific">Chaetomium strumarium</name>
    <dbReference type="NCBI Taxonomy" id="1170767"/>
    <lineage>
        <taxon>Eukaryota</taxon>
        <taxon>Fungi</taxon>
        <taxon>Dikarya</taxon>
        <taxon>Ascomycota</taxon>
        <taxon>Pezizomycotina</taxon>
        <taxon>Sordariomycetes</taxon>
        <taxon>Sordariomycetidae</taxon>
        <taxon>Sordariales</taxon>
        <taxon>Chaetomiaceae</taxon>
        <taxon>Chaetomium</taxon>
    </lineage>
</organism>
<dbReference type="EMBL" id="JAUDZG010000002">
    <property type="protein sequence ID" value="KAK3307797.1"/>
    <property type="molecule type" value="Genomic_DNA"/>
</dbReference>
<keyword evidence="2 6" id="KW-0812">Transmembrane</keyword>
<dbReference type="InterPro" id="IPR007632">
    <property type="entry name" value="Anoctamin"/>
</dbReference>
<feature type="transmembrane region" description="Helical" evidence="6">
    <location>
        <begin position="183"/>
        <end position="211"/>
    </location>
</feature>
<feature type="domain" description="Anoctamin transmembrane" evidence="7">
    <location>
        <begin position="175"/>
        <end position="684"/>
    </location>
</feature>
<dbReference type="Pfam" id="PF20877">
    <property type="entry name" value="Anoctamin_N"/>
    <property type="match status" value="1"/>
</dbReference>
<comment type="subcellular location">
    <subcellularLocation>
        <location evidence="1">Membrane</location>
        <topology evidence="1">Multi-pass membrane protein</topology>
    </subcellularLocation>
</comment>
<dbReference type="Pfam" id="PF04547">
    <property type="entry name" value="Anoctamin"/>
    <property type="match status" value="1"/>
</dbReference>
<dbReference type="GO" id="GO:0005254">
    <property type="term" value="F:chloride channel activity"/>
    <property type="evidence" value="ECO:0007669"/>
    <property type="project" value="TreeGrafter"/>
</dbReference>
<gene>
    <name evidence="9" type="ORF">B0T15DRAFT_85425</name>
</gene>
<keyword evidence="3 6" id="KW-1133">Transmembrane helix</keyword>
<dbReference type="PANTHER" id="PTHR12308">
    <property type="entry name" value="ANOCTAMIN"/>
    <property type="match status" value="1"/>
</dbReference>
<evidence type="ECO:0000313" key="10">
    <source>
        <dbReference type="Proteomes" id="UP001273166"/>
    </source>
</evidence>
<dbReference type="Proteomes" id="UP001273166">
    <property type="component" value="Unassembled WGS sequence"/>
</dbReference>
<sequence length="790" mass="89233">MEPPPATRKPSTSRQGQTYNDKYVVVYNYEDVDPDVASKEITILTQDLESVGLQTEVRPGRDQTLLVFVKAPRNILGSYVYDSRLKDWLYGIVQRHPGGSKNTAVDGAFEAEDVLSVYHLVNWPKSNGGAGITPKWGQWEHVESIFPLHNEPANLSLLRRLNSRFFLTDSDFDEIRNLFGSKVAFYFAFIQTYLVFLIFPAATGLLAWLFLPAYSPTYAVLTTVWCTVFLEYWKIRQVDLSIRWDVKGVGVVKVTRPQFRWERIVVDSAGRRMHYFPKWKQVARQLLQIPFMVVATFALGVIILGVFALETLISDGYSGPYKDAIEYVPTVLLGIALPRINNQLESIATFLTDFENHRTADYYDMSRTQKLFFLQIITNYLPIFLTAFLYVPFGEQMIPWLESLARTLGGARVSRYLGQAQTAHHEVDSDRLRTEIMALTVTGQLSSFFEENLLPILKRRFLEWYRGNNKFGHYYYHHYFSNNKNNLKFPSVAAVVNNNDNNYNNNYNNDDPNELAFLESARRQASLEPYNVQDDIAEIVLQFGFLALFSPVWPLISIGFVVNNVIELRTDFLKLTREHQRPAPIRTDGIGPWIVSLDCLAWAGSISTAAIVHLYSSSSISTSTSSPPPSNTNTTNNNNNTIGDVWWTTLPLTILVSEHIFLALRALAHFVLDRVVGGSSEHIRRQRDEQYLSRVKHLEEMEANRRANMSLNVLAPAERERSRSIRATGSDAFFAKQVEEGASARVGIGLMQAFRSTGPSISSGSRKAGGGGGGEGGKVVGDLQQQPKLD</sequence>
<proteinExistence type="predicted"/>
<comment type="caution">
    <text evidence="9">The sequence shown here is derived from an EMBL/GenBank/DDBJ whole genome shotgun (WGS) entry which is preliminary data.</text>
</comment>
<keyword evidence="10" id="KW-1185">Reference proteome</keyword>
<accession>A0AAJ0GX99</accession>
<evidence type="ECO:0000256" key="4">
    <source>
        <dbReference type="ARBA" id="ARBA00023136"/>
    </source>
</evidence>
<feature type="transmembrane region" description="Helical" evidence="6">
    <location>
        <begin position="539"/>
        <end position="562"/>
    </location>
</feature>
<dbReference type="InterPro" id="IPR049456">
    <property type="entry name" value="Anoctamin_N_fung"/>
</dbReference>
<reference evidence="9" key="1">
    <citation type="journal article" date="2023" name="Mol. Phylogenet. Evol.">
        <title>Genome-scale phylogeny and comparative genomics of the fungal order Sordariales.</title>
        <authorList>
            <person name="Hensen N."/>
            <person name="Bonometti L."/>
            <person name="Westerberg I."/>
            <person name="Brannstrom I.O."/>
            <person name="Guillou S."/>
            <person name="Cros-Aarteil S."/>
            <person name="Calhoun S."/>
            <person name="Haridas S."/>
            <person name="Kuo A."/>
            <person name="Mondo S."/>
            <person name="Pangilinan J."/>
            <person name="Riley R."/>
            <person name="LaButti K."/>
            <person name="Andreopoulos B."/>
            <person name="Lipzen A."/>
            <person name="Chen C."/>
            <person name="Yan M."/>
            <person name="Daum C."/>
            <person name="Ng V."/>
            <person name="Clum A."/>
            <person name="Steindorff A."/>
            <person name="Ohm R.A."/>
            <person name="Martin F."/>
            <person name="Silar P."/>
            <person name="Natvig D.O."/>
            <person name="Lalanne C."/>
            <person name="Gautier V."/>
            <person name="Ament-Velasquez S.L."/>
            <person name="Kruys A."/>
            <person name="Hutchinson M.I."/>
            <person name="Powell A.J."/>
            <person name="Barry K."/>
            <person name="Miller A.N."/>
            <person name="Grigoriev I.V."/>
            <person name="Debuchy R."/>
            <person name="Gladieux P."/>
            <person name="Hiltunen Thoren M."/>
            <person name="Johannesson H."/>
        </authorList>
    </citation>
    <scope>NUCLEOTIDE SEQUENCE</scope>
    <source>
        <strain evidence="9">CBS 333.67</strain>
    </source>
</reference>
<reference evidence="9" key="2">
    <citation type="submission" date="2023-06" db="EMBL/GenBank/DDBJ databases">
        <authorList>
            <consortium name="Lawrence Berkeley National Laboratory"/>
            <person name="Mondo S.J."/>
            <person name="Hensen N."/>
            <person name="Bonometti L."/>
            <person name="Westerberg I."/>
            <person name="Brannstrom I.O."/>
            <person name="Guillou S."/>
            <person name="Cros-Aarteil S."/>
            <person name="Calhoun S."/>
            <person name="Haridas S."/>
            <person name="Kuo A."/>
            <person name="Pangilinan J."/>
            <person name="Riley R."/>
            <person name="Labutti K."/>
            <person name="Andreopoulos B."/>
            <person name="Lipzen A."/>
            <person name="Chen C."/>
            <person name="Yanf M."/>
            <person name="Daum C."/>
            <person name="Ng V."/>
            <person name="Clum A."/>
            <person name="Steindorff A."/>
            <person name="Ohm R."/>
            <person name="Martin F."/>
            <person name="Silar P."/>
            <person name="Natvig D."/>
            <person name="Lalanne C."/>
            <person name="Gautier V."/>
            <person name="Ament-Velasquez S.L."/>
            <person name="Kruys A."/>
            <person name="Hutchinson M.I."/>
            <person name="Powell A.J."/>
            <person name="Barry K."/>
            <person name="Miller A.N."/>
            <person name="Grigoriev I.V."/>
            <person name="Debuchy R."/>
            <person name="Gladieux P."/>
            <person name="Thoren M.H."/>
            <person name="Johannesson H."/>
        </authorList>
    </citation>
    <scope>NUCLEOTIDE SEQUENCE</scope>
    <source>
        <strain evidence="9">CBS 333.67</strain>
    </source>
</reference>
<dbReference type="GeneID" id="87890220"/>
<feature type="compositionally biased region" description="Gly residues" evidence="5">
    <location>
        <begin position="767"/>
        <end position="779"/>
    </location>
</feature>
<evidence type="ECO:0000256" key="6">
    <source>
        <dbReference type="SAM" id="Phobius"/>
    </source>
</evidence>
<feature type="domain" description="Anoctamin alpha-beta plait" evidence="8">
    <location>
        <begin position="21"/>
        <end position="142"/>
    </location>
</feature>
<dbReference type="RefSeq" id="XP_062723577.1">
    <property type="nucleotide sequence ID" value="XM_062871391.1"/>
</dbReference>
<dbReference type="AlphaFoldDB" id="A0AAJ0GX99"/>
<evidence type="ECO:0000259" key="8">
    <source>
        <dbReference type="Pfam" id="PF20877"/>
    </source>
</evidence>
<protein>
    <submittedName>
        <fullName evidence="9">Calcium-activated chloride channel-domain-containing protein</fullName>
    </submittedName>
</protein>
<dbReference type="GO" id="GO:0032541">
    <property type="term" value="C:cortical endoplasmic reticulum"/>
    <property type="evidence" value="ECO:0007669"/>
    <property type="project" value="TreeGrafter"/>
</dbReference>
<evidence type="ECO:0000313" key="9">
    <source>
        <dbReference type="EMBL" id="KAK3307797.1"/>
    </source>
</evidence>
<evidence type="ECO:0000256" key="2">
    <source>
        <dbReference type="ARBA" id="ARBA00022692"/>
    </source>
</evidence>
<feature type="transmembrane region" description="Helical" evidence="6">
    <location>
        <begin position="217"/>
        <end position="233"/>
    </location>
</feature>
<evidence type="ECO:0000256" key="5">
    <source>
        <dbReference type="SAM" id="MobiDB-lite"/>
    </source>
</evidence>
<keyword evidence="4 6" id="KW-0472">Membrane</keyword>
<feature type="compositionally biased region" description="Polar residues" evidence="5">
    <location>
        <begin position="756"/>
        <end position="765"/>
    </location>
</feature>
<evidence type="ECO:0000256" key="1">
    <source>
        <dbReference type="ARBA" id="ARBA00004141"/>
    </source>
</evidence>
<name>A0AAJ0GX99_9PEZI</name>
<feature type="transmembrane region" description="Helical" evidence="6">
    <location>
        <begin position="286"/>
        <end position="309"/>
    </location>
</feature>
<dbReference type="GO" id="GO:0016020">
    <property type="term" value="C:membrane"/>
    <property type="evidence" value="ECO:0007669"/>
    <property type="project" value="UniProtKB-SubCell"/>
</dbReference>
<evidence type="ECO:0000259" key="7">
    <source>
        <dbReference type="Pfam" id="PF04547"/>
    </source>
</evidence>
<dbReference type="PANTHER" id="PTHR12308:SF77">
    <property type="entry name" value="MEMBRANE STRESS RESPONSE PROTEIN (IST2), PUTATIVE (AFU_ORTHOLOGUE AFUA_4G03330)-RELATED"/>
    <property type="match status" value="1"/>
</dbReference>
<feature type="transmembrane region" description="Helical" evidence="6">
    <location>
        <begin position="372"/>
        <end position="391"/>
    </location>
</feature>
<dbReference type="InterPro" id="IPR049452">
    <property type="entry name" value="Anoctamin_TM"/>
</dbReference>
<evidence type="ECO:0000256" key="3">
    <source>
        <dbReference type="ARBA" id="ARBA00022989"/>
    </source>
</evidence>
<feature type="region of interest" description="Disordered" evidence="5">
    <location>
        <begin position="756"/>
        <end position="790"/>
    </location>
</feature>